<dbReference type="Gene3D" id="3.40.30.10">
    <property type="entry name" value="Glutaredoxin"/>
    <property type="match status" value="1"/>
</dbReference>
<reference evidence="3" key="1">
    <citation type="journal article" date="2019" name="Int. J. Syst. Evol. Microbiol.">
        <title>The Global Catalogue of Microorganisms (GCM) 10K type strain sequencing project: providing services to taxonomists for standard genome sequencing and annotation.</title>
        <authorList>
            <consortium name="The Broad Institute Genomics Platform"/>
            <consortium name="The Broad Institute Genome Sequencing Center for Infectious Disease"/>
            <person name="Wu L."/>
            <person name="Ma J."/>
        </authorList>
    </citation>
    <scope>NUCLEOTIDE SEQUENCE [LARGE SCALE GENOMIC DNA]</scope>
    <source>
        <strain evidence="3">KCTC 42899</strain>
    </source>
</reference>
<accession>A0ABV7QX68</accession>
<organism evidence="2 3">
    <name type="scientific">Paracoccus mangrovi</name>
    <dbReference type="NCBI Taxonomy" id="1715645"/>
    <lineage>
        <taxon>Bacteria</taxon>
        <taxon>Pseudomonadati</taxon>
        <taxon>Pseudomonadota</taxon>
        <taxon>Alphaproteobacteria</taxon>
        <taxon>Rhodobacterales</taxon>
        <taxon>Paracoccaceae</taxon>
        <taxon>Paracoccus</taxon>
    </lineage>
</organism>
<dbReference type="CDD" id="cd03024">
    <property type="entry name" value="DsbA_FrnE"/>
    <property type="match status" value="1"/>
</dbReference>
<dbReference type="InterPro" id="IPR001853">
    <property type="entry name" value="DSBA-like_thioredoxin_dom"/>
</dbReference>
<sequence length="228" mass="25242">MTTQPTGVSADQPALQDAGQIRLDIFADPVCPWCMIGKAELDRALESRPGHPFQITWQPFRLDPQMPPAGMPYPAYMKMKFKDEAGIIAAMKPVMAASERLGLWINPSLIERMPNTLNAHRLLYWAGLEGAQTPVMSGLMRAFWREGQNIANPDTLVAIGEKAGMDGEMIRRLLASDADRDEILRREIHARERGINSVPTFIVADSHVVSGAQPAALWQNVIDELTGQ</sequence>
<dbReference type="EMBL" id="JBHRXJ010000001">
    <property type="protein sequence ID" value="MFC3526734.1"/>
    <property type="molecule type" value="Genomic_DNA"/>
</dbReference>
<proteinExistence type="predicted"/>
<dbReference type="PANTHER" id="PTHR13887">
    <property type="entry name" value="GLUTATHIONE S-TRANSFERASE KAPPA"/>
    <property type="match status" value="1"/>
</dbReference>
<dbReference type="SUPFAM" id="SSF52833">
    <property type="entry name" value="Thioredoxin-like"/>
    <property type="match status" value="1"/>
</dbReference>
<evidence type="ECO:0000313" key="3">
    <source>
        <dbReference type="Proteomes" id="UP001595721"/>
    </source>
</evidence>
<protein>
    <submittedName>
        <fullName evidence="2">DsbA family oxidoreductase</fullName>
    </submittedName>
</protein>
<name>A0ABV7QX68_9RHOB</name>
<evidence type="ECO:0000313" key="2">
    <source>
        <dbReference type="EMBL" id="MFC3526734.1"/>
    </source>
</evidence>
<dbReference type="Pfam" id="PF01323">
    <property type="entry name" value="DSBA"/>
    <property type="match status" value="1"/>
</dbReference>
<dbReference type="InterPro" id="IPR036249">
    <property type="entry name" value="Thioredoxin-like_sf"/>
</dbReference>
<feature type="domain" description="DSBA-like thioredoxin" evidence="1">
    <location>
        <begin position="23"/>
        <end position="219"/>
    </location>
</feature>
<comment type="caution">
    <text evidence="2">The sequence shown here is derived from an EMBL/GenBank/DDBJ whole genome shotgun (WGS) entry which is preliminary data.</text>
</comment>
<gene>
    <name evidence="2" type="ORF">ACFOMH_01025</name>
</gene>
<keyword evidence="3" id="KW-1185">Reference proteome</keyword>
<dbReference type="PANTHER" id="PTHR13887:SF41">
    <property type="entry name" value="THIOREDOXIN SUPERFAMILY PROTEIN"/>
    <property type="match status" value="1"/>
</dbReference>
<evidence type="ECO:0000259" key="1">
    <source>
        <dbReference type="Pfam" id="PF01323"/>
    </source>
</evidence>
<dbReference type="Proteomes" id="UP001595721">
    <property type="component" value="Unassembled WGS sequence"/>
</dbReference>
<dbReference type="RefSeq" id="WP_377742049.1">
    <property type="nucleotide sequence ID" value="NZ_JBHRXJ010000001.1"/>
</dbReference>